<dbReference type="EMBL" id="GBXM01070053">
    <property type="protein sequence ID" value="JAH38524.1"/>
    <property type="molecule type" value="Transcribed_RNA"/>
</dbReference>
<reference evidence="1" key="1">
    <citation type="submission" date="2014-11" db="EMBL/GenBank/DDBJ databases">
        <authorList>
            <person name="Amaro Gonzalez C."/>
        </authorList>
    </citation>
    <scope>NUCLEOTIDE SEQUENCE</scope>
</reference>
<name>A0A0E9SAT8_ANGAN</name>
<sequence>MFMYRTRKNSLYCCLQSPVQHGIIAGQKRIHEWNSAVLGLCSQKNIYDGGCRLCVRKGTYKASEMNSKRVGNSSGW</sequence>
<reference evidence="1" key="2">
    <citation type="journal article" date="2015" name="Fish Shellfish Immunol.">
        <title>Early steps in the European eel (Anguilla anguilla)-Vibrio vulnificus interaction in the gills: Role of the RtxA13 toxin.</title>
        <authorList>
            <person name="Callol A."/>
            <person name="Pajuelo D."/>
            <person name="Ebbesson L."/>
            <person name="Teles M."/>
            <person name="MacKenzie S."/>
            <person name="Amaro C."/>
        </authorList>
    </citation>
    <scope>NUCLEOTIDE SEQUENCE</scope>
</reference>
<evidence type="ECO:0000313" key="1">
    <source>
        <dbReference type="EMBL" id="JAH38524.1"/>
    </source>
</evidence>
<organism evidence="1">
    <name type="scientific">Anguilla anguilla</name>
    <name type="common">European freshwater eel</name>
    <name type="synonym">Muraena anguilla</name>
    <dbReference type="NCBI Taxonomy" id="7936"/>
    <lineage>
        <taxon>Eukaryota</taxon>
        <taxon>Metazoa</taxon>
        <taxon>Chordata</taxon>
        <taxon>Craniata</taxon>
        <taxon>Vertebrata</taxon>
        <taxon>Euteleostomi</taxon>
        <taxon>Actinopterygii</taxon>
        <taxon>Neopterygii</taxon>
        <taxon>Teleostei</taxon>
        <taxon>Anguilliformes</taxon>
        <taxon>Anguillidae</taxon>
        <taxon>Anguilla</taxon>
    </lineage>
</organism>
<protein>
    <submittedName>
        <fullName evidence="1">Uncharacterized protein</fullName>
    </submittedName>
</protein>
<accession>A0A0E9SAT8</accession>
<proteinExistence type="predicted"/>
<dbReference type="AlphaFoldDB" id="A0A0E9SAT8"/>